<keyword evidence="13" id="KW-1278">Translocase</keyword>
<evidence type="ECO:0000313" key="21">
    <source>
        <dbReference type="Proteomes" id="UP000094969"/>
    </source>
</evidence>
<dbReference type="SUPFAM" id="SSF81665">
    <property type="entry name" value="Calcium ATPase, transmembrane domain M"/>
    <property type="match status" value="1"/>
</dbReference>
<dbReference type="InterPro" id="IPR018303">
    <property type="entry name" value="ATPase_P-typ_P_site"/>
</dbReference>
<dbReference type="FunFam" id="3.30.70.100:FF:000001">
    <property type="entry name" value="ATPase copper transporting beta"/>
    <property type="match status" value="1"/>
</dbReference>
<dbReference type="NCBIfam" id="TIGR01525">
    <property type="entry name" value="ATPase-IB_hvy"/>
    <property type="match status" value="1"/>
</dbReference>
<dbReference type="InterPro" id="IPR017969">
    <property type="entry name" value="Heavy-metal-associated_CS"/>
</dbReference>
<dbReference type="GO" id="GO:0043682">
    <property type="term" value="F:P-type divalent copper transporter activity"/>
    <property type="evidence" value="ECO:0007669"/>
    <property type="project" value="TreeGrafter"/>
</dbReference>
<dbReference type="Gene3D" id="3.40.50.1000">
    <property type="entry name" value="HAD superfamily/HAD-like"/>
    <property type="match status" value="1"/>
</dbReference>
<evidence type="ECO:0000256" key="4">
    <source>
        <dbReference type="ARBA" id="ARBA00022448"/>
    </source>
</evidence>
<gene>
    <name evidence="20" type="ORF">BHK69_18990</name>
</gene>
<evidence type="ECO:0000256" key="1">
    <source>
        <dbReference type="ARBA" id="ARBA00004651"/>
    </source>
</evidence>
<dbReference type="SFLD" id="SFLDS00003">
    <property type="entry name" value="Haloacid_Dehalogenase"/>
    <property type="match status" value="1"/>
</dbReference>
<feature type="transmembrane region" description="Helical" evidence="18">
    <location>
        <begin position="797"/>
        <end position="816"/>
    </location>
</feature>
<organism evidence="20 21">
    <name type="scientific">Bosea vaviloviae</name>
    <dbReference type="NCBI Taxonomy" id="1526658"/>
    <lineage>
        <taxon>Bacteria</taxon>
        <taxon>Pseudomonadati</taxon>
        <taxon>Pseudomonadota</taxon>
        <taxon>Alphaproteobacteria</taxon>
        <taxon>Hyphomicrobiales</taxon>
        <taxon>Boseaceae</taxon>
        <taxon>Bosea</taxon>
    </lineage>
</organism>
<keyword evidence="15" id="KW-0186">Copper</keyword>
<dbReference type="EMBL" id="CP017147">
    <property type="protein sequence ID" value="AOO82249.1"/>
    <property type="molecule type" value="Genomic_DNA"/>
</dbReference>
<dbReference type="STRING" id="1526658.BHK69_18990"/>
<dbReference type="InterPro" id="IPR006121">
    <property type="entry name" value="HMA_dom"/>
</dbReference>
<feature type="transmembrane region" description="Helical" evidence="18">
    <location>
        <begin position="769"/>
        <end position="791"/>
    </location>
</feature>
<keyword evidence="5 18" id="KW-1003">Cell membrane</keyword>
<dbReference type="SFLD" id="SFLDF00027">
    <property type="entry name" value="p-type_atpase"/>
    <property type="match status" value="1"/>
</dbReference>
<evidence type="ECO:0000313" key="20">
    <source>
        <dbReference type="EMBL" id="AOO82249.1"/>
    </source>
</evidence>
<feature type="transmembrane region" description="Helical" evidence="18">
    <location>
        <begin position="453"/>
        <end position="476"/>
    </location>
</feature>
<keyword evidence="4" id="KW-0813">Transport</keyword>
<dbReference type="SFLD" id="SFLDG00002">
    <property type="entry name" value="C1.7:_P-type_atpase_like"/>
    <property type="match status" value="1"/>
</dbReference>
<name>A0A1D7U4F1_9HYPH</name>
<evidence type="ECO:0000256" key="14">
    <source>
        <dbReference type="ARBA" id="ARBA00022989"/>
    </source>
</evidence>
<dbReference type="InterPro" id="IPR036163">
    <property type="entry name" value="HMA_dom_sf"/>
</dbReference>
<evidence type="ECO:0000256" key="7">
    <source>
        <dbReference type="ARBA" id="ARBA00022723"/>
    </source>
</evidence>
<evidence type="ECO:0000256" key="13">
    <source>
        <dbReference type="ARBA" id="ARBA00022967"/>
    </source>
</evidence>
<dbReference type="Gene3D" id="3.40.1110.10">
    <property type="entry name" value="Calcium-transporting ATPase, cytoplasmic domain N"/>
    <property type="match status" value="1"/>
</dbReference>
<evidence type="ECO:0000256" key="6">
    <source>
        <dbReference type="ARBA" id="ARBA00022692"/>
    </source>
</evidence>
<feature type="transmembrane region" description="Helical" evidence="18">
    <location>
        <begin position="170"/>
        <end position="190"/>
    </location>
</feature>
<evidence type="ECO:0000256" key="10">
    <source>
        <dbReference type="ARBA" id="ARBA00022796"/>
    </source>
</evidence>
<keyword evidence="11 18" id="KW-0067">ATP-binding</keyword>
<dbReference type="InterPro" id="IPR059000">
    <property type="entry name" value="ATPase_P-type_domA"/>
</dbReference>
<dbReference type="CDD" id="cd00371">
    <property type="entry name" value="HMA"/>
    <property type="match status" value="2"/>
</dbReference>
<dbReference type="NCBIfam" id="TIGR01511">
    <property type="entry name" value="ATPase-IB1_Cu"/>
    <property type="match status" value="1"/>
</dbReference>
<dbReference type="SUPFAM" id="SSF55008">
    <property type="entry name" value="HMA, heavy metal-associated domain"/>
    <property type="match status" value="2"/>
</dbReference>
<dbReference type="EC" id="7.2.2.8" evidence="3"/>
<evidence type="ECO:0000256" key="18">
    <source>
        <dbReference type="RuleBase" id="RU362081"/>
    </source>
</evidence>
<evidence type="ECO:0000256" key="8">
    <source>
        <dbReference type="ARBA" id="ARBA00022737"/>
    </source>
</evidence>
<dbReference type="CDD" id="cd02094">
    <property type="entry name" value="P-type_ATPase_Cu-like"/>
    <property type="match status" value="1"/>
</dbReference>
<dbReference type="GO" id="GO:0005524">
    <property type="term" value="F:ATP binding"/>
    <property type="evidence" value="ECO:0007669"/>
    <property type="project" value="UniProtKB-UniRule"/>
</dbReference>
<keyword evidence="16" id="KW-0406">Ion transport</keyword>
<feature type="domain" description="HMA" evidence="19">
    <location>
        <begin position="10"/>
        <end position="76"/>
    </location>
</feature>
<dbReference type="KEGG" id="bvv:BHK69_18990"/>
<evidence type="ECO:0000256" key="2">
    <source>
        <dbReference type="ARBA" id="ARBA00006024"/>
    </source>
</evidence>
<dbReference type="InterPro" id="IPR023299">
    <property type="entry name" value="ATPase_P-typ_cyto_dom_N"/>
</dbReference>
<evidence type="ECO:0000256" key="15">
    <source>
        <dbReference type="ARBA" id="ARBA00023008"/>
    </source>
</evidence>
<reference evidence="20 21" key="1">
    <citation type="journal article" date="2015" name="Antonie Van Leeuwenhoek">
        <title>Bosea vaviloviae sp. nov., a new species of slow-growing rhizobia isolated from nodules of the relict species Vavilovia formosa (Stev.) Fed.</title>
        <authorList>
            <person name="Safronova V.I."/>
            <person name="Kuznetsova I.G."/>
            <person name="Sazanova A.L."/>
            <person name="Kimeklis A.K."/>
            <person name="Belimov A.A."/>
            <person name="Andronov E.E."/>
            <person name="Pinaev A.G."/>
            <person name="Chizhevskaya E.P."/>
            <person name="Pukhaev A.R."/>
            <person name="Popov K.P."/>
            <person name="Willems A."/>
            <person name="Tikhonovich I.A."/>
        </authorList>
    </citation>
    <scope>NUCLEOTIDE SEQUENCE [LARGE SCALE GENOMIC DNA]</scope>
    <source>
        <strain evidence="20 21">Vaf18</strain>
    </source>
</reference>
<dbReference type="InterPro" id="IPR036412">
    <property type="entry name" value="HAD-like_sf"/>
</dbReference>
<dbReference type="PRINTS" id="PR00120">
    <property type="entry name" value="HATPASE"/>
</dbReference>
<keyword evidence="7 18" id="KW-0479">Metal-binding</keyword>
<keyword evidence="6 18" id="KW-0812">Transmembrane</keyword>
<dbReference type="Gene3D" id="3.30.70.100">
    <property type="match status" value="2"/>
</dbReference>
<dbReference type="Proteomes" id="UP000094969">
    <property type="component" value="Chromosome"/>
</dbReference>
<dbReference type="GO" id="GO:0140581">
    <property type="term" value="F:P-type monovalent copper transporter activity"/>
    <property type="evidence" value="ECO:0007669"/>
    <property type="project" value="UniProtKB-EC"/>
</dbReference>
<dbReference type="InterPro" id="IPR006122">
    <property type="entry name" value="HMA_Cu_ion-bd"/>
</dbReference>
<dbReference type="PANTHER" id="PTHR43520:SF8">
    <property type="entry name" value="P-TYPE CU(+) TRANSPORTER"/>
    <property type="match status" value="1"/>
</dbReference>
<comment type="similarity">
    <text evidence="2 18">Belongs to the cation transport ATPase (P-type) (TC 3.A.3) family. Type IB subfamily.</text>
</comment>
<evidence type="ECO:0000256" key="16">
    <source>
        <dbReference type="ARBA" id="ARBA00023065"/>
    </source>
</evidence>
<dbReference type="NCBIfam" id="TIGR00003">
    <property type="entry name" value="copper ion binding protein"/>
    <property type="match status" value="1"/>
</dbReference>
<evidence type="ECO:0000256" key="5">
    <source>
        <dbReference type="ARBA" id="ARBA00022475"/>
    </source>
</evidence>
<keyword evidence="10" id="KW-0187">Copper transport</keyword>
<evidence type="ECO:0000256" key="3">
    <source>
        <dbReference type="ARBA" id="ARBA00012517"/>
    </source>
</evidence>
<dbReference type="InterPro" id="IPR027256">
    <property type="entry name" value="P-typ_ATPase_IB"/>
</dbReference>
<dbReference type="InterPro" id="IPR023214">
    <property type="entry name" value="HAD_sf"/>
</dbReference>
<dbReference type="PROSITE" id="PS00154">
    <property type="entry name" value="ATPASE_E1_E2"/>
    <property type="match status" value="1"/>
</dbReference>
<evidence type="ECO:0000256" key="12">
    <source>
        <dbReference type="ARBA" id="ARBA00022842"/>
    </source>
</evidence>
<keyword evidence="21" id="KW-1185">Reference proteome</keyword>
<dbReference type="PROSITE" id="PS01047">
    <property type="entry name" value="HMA_1"/>
    <property type="match status" value="2"/>
</dbReference>
<keyword evidence="17 18" id="KW-0472">Membrane</keyword>
<dbReference type="GO" id="GO:0005886">
    <property type="term" value="C:plasma membrane"/>
    <property type="evidence" value="ECO:0007669"/>
    <property type="project" value="UniProtKB-SubCell"/>
</dbReference>
<dbReference type="GO" id="GO:0005507">
    <property type="term" value="F:copper ion binding"/>
    <property type="evidence" value="ECO:0007669"/>
    <property type="project" value="InterPro"/>
</dbReference>
<dbReference type="InterPro" id="IPR023298">
    <property type="entry name" value="ATPase_P-typ_TM_dom_sf"/>
</dbReference>
<dbReference type="Pfam" id="PF00702">
    <property type="entry name" value="Hydrolase"/>
    <property type="match status" value="1"/>
</dbReference>
<feature type="transmembrane region" description="Helical" evidence="18">
    <location>
        <begin position="205"/>
        <end position="224"/>
    </location>
</feature>
<dbReference type="AlphaFoldDB" id="A0A1D7U4F1"/>
<feature type="transmembrane region" description="Helical" evidence="18">
    <location>
        <begin position="425"/>
        <end position="447"/>
    </location>
</feature>
<keyword evidence="12" id="KW-0460">Magnesium</keyword>
<feature type="transmembrane region" description="Helical" evidence="18">
    <location>
        <begin position="272"/>
        <end position="291"/>
    </location>
</feature>
<comment type="subcellular location">
    <subcellularLocation>
        <location evidence="1">Cell membrane</location>
        <topology evidence="1">Multi-pass membrane protein</topology>
    </subcellularLocation>
</comment>
<dbReference type="SUPFAM" id="SSF81653">
    <property type="entry name" value="Calcium ATPase, transduction domain A"/>
    <property type="match status" value="1"/>
</dbReference>
<keyword evidence="14 18" id="KW-1133">Transmembrane helix</keyword>
<accession>A0A1D7U4F1</accession>
<dbReference type="Pfam" id="PF00403">
    <property type="entry name" value="HMA"/>
    <property type="match status" value="2"/>
</dbReference>
<dbReference type="InterPro" id="IPR008250">
    <property type="entry name" value="ATPase_P-typ_transduc_dom_A_sf"/>
</dbReference>
<keyword evidence="8" id="KW-0677">Repeat</keyword>
<proteinExistence type="inferred from homology"/>
<keyword evidence="9 18" id="KW-0547">Nucleotide-binding</keyword>
<dbReference type="PRINTS" id="PR00119">
    <property type="entry name" value="CATATPASE"/>
</dbReference>
<dbReference type="GO" id="GO:0016887">
    <property type="term" value="F:ATP hydrolysis activity"/>
    <property type="evidence" value="ECO:0007669"/>
    <property type="project" value="InterPro"/>
</dbReference>
<feature type="transmembrane region" description="Helical" evidence="18">
    <location>
        <begin position="244"/>
        <end position="266"/>
    </location>
</feature>
<sequence length="841" mass="87122">MAKSADIPAAHLDIPVAGMTCASCVGRVERAVASVEGVKSVAINLATERAHVTLSNAKVEVGPIAEAIRNAGYEPTESTIELKIAGMTCASCVGRVEKALRAVPGVVEASVNLATERASVRVLGSGDLKSSLIAAVVAVAYGAELIQLGADTSDREQKAREEEQAKLKRAVAVAAIATVPLLVFEMGMHLSEPLHHFLAGRIGEFNIKVMSFLLASFVQFGPGLRFLQKGWPALLRGAPDMNSLVMLGTSAAYLYSTVATFAPGLLPDGTDYTYFEAGAVIVTLILTGRWFEARAKGQTSEAIRRLMSLQAKSARVLRDGAEIDVAIETVVPGDIIIVRPGERIPVDGEVLEGLSYVDEAMITGEPIPARKEPGATVTGGTVNGTGAFRFTARKVGADTLLAQIVRTVEAAQGSKLPIQALVDKVTMWFVPAVIALALLTFAAWLVFGPSPAFAFALVNAVAVLIIACPCAMGLATPTSIMVGTGKGAELGILFRQGEALQSLKDARIVALDKTGTLTKGRPELTDLSVAPGFAEDEVLRLVASVESRSEHPVAEAIVAAARLRGFALAEPAEFAAEPGFGVKAKVEGRAIEVGADRLMRRLGLDLAAFADQAGQLAAAGKTPLYAAIDGKLAAIIAVADPIKETTPAAIAALHALGLRVVMITGDNKGTANAIAAQLGIDEVVAEVLPTGKSEVVKNLQAGGVKVAFVGDGINDAPALAQADVGLAIGTGTDIAIESADVVLMSGDLNGVAKAIALSQATIANIRQNLAWAFGYNIVLIPVAAGALYPAFGILMSPMFAGLAMALSSVSVLTNALRLRRFGGSVPKTQEPPSQPRLAAAE</sequence>
<evidence type="ECO:0000256" key="9">
    <source>
        <dbReference type="ARBA" id="ARBA00022741"/>
    </source>
</evidence>
<dbReference type="FunFam" id="3.30.70.100:FF:000005">
    <property type="entry name" value="Copper-exporting P-type ATPase A"/>
    <property type="match status" value="1"/>
</dbReference>
<dbReference type="PANTHER" id="PTHR43520">
    <property type="entry name" value="ATP7, ISOFORM B"/>
    <property type="match status" value="1"/>
</dbReference>
<dbReference type="Gene3D" id="2.70.150.10">
    <property type="entry name" value="Calcium-transporting ATPase, cytoplasmic transduction domain A"/>
    <property type="match status" value="1"/>
</dbReference>
<dbReference type="FunFam" id="2.70.150.10:FF:000020">
    <property type="entry name" value="Copper-exporting P-type ATPase A"/>
    <property type="match status" value="1"/>
</dbReference>
<dbReference type="PROSITE" id="PS50846">
    <property type="entry name" value="HMA_2"/>
    <property type="match status" value="2"/>
</dbReference>
<evidence type="ECO:0000256" key="17">
    <source>
        <dbReference type="ARBA" id="ARBA00023136"/>
    </source>
</evidence>
<evidence type="ECO:0000259" key="19">
    <source>
        <dbReference type="PROSITE" id="PS50846"/>
    </source>
</evidence>
<dbReference type="InterPro" id="IPR044492">
    <property type="entry name" value="P_typ_ATPase_HD_dom"/>
</dbReference>
<evidence type="ECO:0000256" key="11">
    <source>
        <dbReference type="ARBA" id="ARBA00022840"/>
    </source>
</evidence>
<dbReference type="InterPro" id="IPR001757">
    <property type="entry name" value="P_typ_ATPase"/>
</dbReference>
<dbReference type="GO" id="GO:0055070">
    <property type="term" value="P:copper ion homeostasis"/>
    <property type="evidence" value="ECO:0007669"/>
    <property type="project" value="TreeGrafter"/>
</dbReference>
<feature type="domain" description="HMA" evidence="19">
    <location>
        <begin position="78"/>
        <end position="144"/>
    </location>
</feature>
<dbReference type="NCBIfam" id="TIGR01494">
    <property type="entry name" value="ATPase_P-type"/>
    <property type="match status" value="1"/>
</dbReference>
<dbReference type="GO" id="GO:0060003">
    <property type="term" value="P:copper ion export"/>
    <property type="evidence" value="ECO:0007669"/>
    <property type="project" value="UniProtKB-ARBA"/>
</dbReference>
<dbReference type="Pfam" id="PF00122">
    <property type="entry name" value="E1-E2_ATPase"/>
    <property type="match status" value="1"/>
</dbReference>
<dbReference type="SUPFAM" id="SSF56784">
    <property type="entry name" value="HAD-like"/>
    <property type="match status" value="1"/>
</dbReference>
<dbReference type="RefSeq" id="WP_069691459.1">
    <property type="nucleotide sequence ID" value="NZ_CP017147.1"/>
</dbReference>
<protein>
    <recommendedName>
        <fullName evidence="3">P-type Cu(+) transporter</fullName>
        <ecNumber evidence="3">7.2.2.8</ecNumber>
    </recommendedName>
</protein>